<dbReference type="Pfam" id="PF04542">
    <property type="entry name" value="Sigma70_r2"/>
    <property type="match status" value="1"/>
</dbReference>
<evidence type="ECO:0000256" key="2">
    <source>
        <dbReference type="ARBA" id="ARBA00023015"/>
    </source>
</evidence>
<keyword evidence="2" id="KW-0805">Transcription regulation</keyword>
<comment type="similarity">
    <text evidence="1">Belongs to the sigma-70 factor family. ECF subfamily.</text>
</comment>
<dbReference type="PANTHER" id="PTHR43133:SF8">
    <property type="entry name" value="RNA POLYMERASE SIGMA FACTOR HI_1459-RELATED"/>
    <property type="match status" value="1"/>
</dbReference>
<feature type="domain" description="RNA polymerase sigma factor 70 region 4 type 2" evidence="8">
    <location>
        <begin position="145"/>
        <end position="197"/>
    </location>
</feature>
<dbReference type="InterPro" id="IPR013324">
    <property type="entry name" value="RNA_pol_sigma_r3/r4-like"/>
</dbReference>
<dbReference type="GO" id="GO:0003677">
    <property type="term" value="F:DNA binding"/>
    <property type="evidence" value="ECO:0007669"/>
    <property type="project" value="UniProtKB-KW"/>
</dbReference>
<feature type="region of interest" description="Disordered" evidence="6">
    <location>
        <begin position="1"/>
        <end position="29"/>
    </location>
</feature>
<dbReference type="CDD" id="cd06171">
    <property type="entry name" value="Sigma70_r4"/>
    <property type="match status" value="1"/>
</dbReference>
<evidence type="ECO:0000256" key="6">
    <source>
        <dbReference type="SAM" id="MobiDB-lite"/>
    </source>
</evidence>
<keyword evidence="10" id="KW-1185">Reference proteome</keyword>
<accession>A0A7W3LL36</accession>
<dbReference type="GO" id="GO:0016987">
    <property type="term" value="F:sigma factor activity"/>
    <property type="evidence" value="ECO:0007669"/>
    <property type="project" value="UniProtKB-KW"/>
</dbReference>
<proteinExistence type="inferred from homology"/>
<evidence type="ECO:0000313" key="10">
    <source>
        <dbReference type="Proteomes" id="UP000572680"/>
    </source>
</evidence>
<dbReference type="RefSeq" id="WP_182842591.1">
    <property type="nucleotide sequence ID" value="NZ_BAAALP010000037.1"/>
</dbReference>
<feature type="domain" description="RNA polymerase sigma-70 region 2" evidence="7">
    <location>
        <begin position="51"/>
        <end position="118"/>
    </location>
</feature>
<protein>
    <submittedName>
        <fullName evidence="9">RNA polymerase sigma-70 factor (ECF subfamily)</fullName>
    </submittedName>
</protein>
<dbReference type="SUPFAM" id="SSF88659">
    <property type="entry name" value="Sigma3 and sigma4 domains of RNA polymerase sigma factors"/>
    <property type="match status" value="1"/>
</dbReference>
<dbReference type="InterPro" id="IPR013249">
    <property type="entry name" value="RNA_pol_sigma70_r4_t2"/>
</dbReference>
<name>A0A7W3LL36_ACTNM</name>
<dbReference type="Proteomes" id="UP000572680">
    <property type="component" value="Unassembled WGS sequence"/>
</dbReference>
<dbReference type="GO" id="GO:0006352">
    <property type="term" value="P:DNA-templated transcription initiation"/>
    <property type="evidence" value="ECO:0007669"/>
    <property type="project" value="InterPro"/>
</dbReference>
<evidence type="ECO:0000256" key="5">
    <source>
        <dbReference type="ARBA" id="ARBA00023163"/>
    </source>
</evidence>
<organism evidence="9 10">
    <name type="scientific">Actinomadura namibiensis</name>
    <dbReference type="NCBI Taxonomy" id="182080"/>
    <lineage>
        <taxon>Bacteria</taxon>
        <taxon>Bacillati</taxon>
        <taxon>Actinomycetota</taxon>
        <taxon>Actinomycetes</taxon>
        <taxon>Streptosporangiales</taxon>
        <taxon>Thermomonosporaceae</taxon>
        <taxon>Actinomadura</taxon>
    </lineage>
</organism>
<dbReference type="Gene3D" id="1.10.10.10">
    <property type="entry name" value="Winged helix-like DNA-binding domain superfamily/Winged helix DNA-binding domain"/>
    <property type="match status" value="1"/>
</dbReference>
<dbReference type="InterPro" id="IPR013325">
    <property type="entry name" value="RNA_pol_sigma_r2"/>
</dbReference>
<dbReference type="InterPro" id="IPR014284">
    <property type="entry name" value="RNA_pol_sigma-70_dom"/>
</dbReference>
<keyword evidence="5" id="KW-0804">Transcription</keyword>
<gene>
    <name evidence="9" type="ORF">HNR61_001733</name>
</gene>
<sequence>MTALSHRFRTVPPVGAAHTAAGTPEDAPSETADAALVAASLTDPDRFTAVYDRHFPAVYRYVAGRLGPQVADDVAAETFLVAFRRRATFDPAKGEVRPWLFGIATTLVAQHRRAESRRYRALAQLAVERGPGDGADHAAAEGLRLDLARALTKLSRKERDVVLLVALADLSHQGVADALGIPYGTVGSRLSTARRKLRAALNRKGE</sequence>
<keyword evidence="4" id="KW-0238">DNA-binding</keyword>
<dbReference type="EMBL" id="JACJIA010000002">
    <property type="protein sequence ID" value="MBA8950120.1"/>
    <property type="molecule type" value="Genomic_DNA"/>
</dbReference>
<dbReference type="Pfam" id="PF08281">
    <property type="entry name" value="Sigma70_r4_2"/>
    <property type="match status" value="1"/>
</dbReference>
<evidence type="ECO:0000259" key="8">
    <source>
        <dbReference type="Pfam" id="PF08281"/>
    </source>
</evidence>
<dbReference type="Gene3D" id="1.10.1740.10">
    <property type="match status" value="1"/>
</dbReference>
<dbReference type="InterPro" id="IPR039425">
    <property type="entry name" value="RNA_pol_sigma-70-like"/>
</dbReference>
<evidence type="ECO:0000256" key="1">
    <source>
        <dbReference type="ARBA" id="ARBA00010641"/>
    </source>
</evidence>
<dbReference type="InterPro" id="IPR036388">
    <property type="entry name" value="WH-like_DNA-bd_sf"/>
</dbReference>
<evidence type="ECO:0000256" key="3">
    <source>
        <dbReference type="ARBA" id="ARBA00023082"/>
    </source>
</evidence>
<comment type="caution">
    <text evidence="9">The sequence shown here is derived from an EMBL/GenBank/DDBJ whole genome shotgun (WGS) entry which is preliminary data.</text>
</comment>
<evidence type="ECO:0000259" key="7">
    <source>
        <dbReference type="Pfam" id="PF04542"/>
    </source>
</evidence>
<dbReference type="AlphaFoldDB" id="A0A7W3LL36"/>
<dbReference type="SUPFAM" id="SSF88946">
    <property type="entry name" value="Sigma2 domain of RNA polymerase sigma factors"/>
    <property type="match status" value="1"/>
</dbReference>
<evidence type="ECO:0000256" key="4">
    <source>
        <dbReference type="ARBA" id="ARBA00023125"/>
    </source>
</evidence>
<dbReference type="PANTHER" id="PTHR43133">
    <property type="entry name" value="RNA POLYMERASE ECF-TYPE SIGMA FACTO"/>
    <property type="match status" value="1"/>
</dbReference>
<dbReference type="InterPro" id="IPR007627">
    <property type="entry name" value="RNA_pol_sigma70_r2"/>
</dbReference>
<reference evidence="9 10" key="1">
    <citation type="submission" date="2020-08" db="EMBL/GenBank/DDBJ databases">
        <title>Genomic Encyclopedia of Type Strains, Phase IV (KMG-IV): sequencing the most valuable type-strain genomes for metagenomic binning, comparative biology and taxonomic classification.</title>
        <authorList>
            <person name="Goeker M."/>
        </authorList>
    </citation>
    <scope>NUCLEOTIDE SEQUENCE [LARGE SCALE GENOMIC DNA]</scope>
    <source>
        <strain evidence="9 10">DSM 44197</strain>
    </source>
</reference>
<evidence type="ECO:0000313" key="9">
    <source>
        <dbReference type="EMBL" id="MBA8950120.1"/>
    </source>
</evidence>
<keyword evidence="3" id="KW-0731">Sigma factor</keyword>
<dbReference type="NCBIfam" id="TIGR02937">
    <property type="entry name" value="sigma70-ECF"/>
    <property type="match status" value="1"/>
</dbReference>